<dbReference type="RefSeq" id="WP_189989405.1">
    <property type="nucleotide sequence ID" value="NZ_BMZS01000004.1"/>
</dbReference>
<dbReference type="EMBL" id="BMZS01000004">
    <property type="protein sequence ID" value="GHD49784.1"/>
    <property type="molecule type" value="Genomic_DNA"/>
</dbReference>
<protein>
    <recommendedName>
        <fullName evidence="4">Outer membrane protein assembly factor BamB</fullName>
    </recommendedName>
</protein>
<comment type="subunit">
    <text evidence="4">Part of the Bam complex.</text>
</comment>
<organism evidence="7 8">
    <name type="scientific">Thalassobaculum fulvum</name>
    <dbReference type="NCBI Taxonomy" id="1633335"/>
    <lineage>
        <taxon>Bacteria</taxon>
        <taxon>Pseudomonadati</taxon>
        <taxon>Pseudomonadota</taxon>
        <taxon>Alphaproteobacteria</taxon>
        <taxon>Rhodospirillales</taxon>
        <taxon>Thalassobaculaceae</taxon>
        <taxon>Thalassobaculum</taxon>
    </lineage>
</organism>
<reference evidence="7" key="2">
    <citation type="submission" date="2020-09" db="EMBL/GenBank/DDBJ databases">
        <authorList>
            <person name="Sun Q."/>
            <person name="Kim S."/>
        </authorList>
    </citation>
    <scope>NUCLEOTIDE SEQUENCE</scope>
    <source>
        <strain evidence="7">KCTC 42651</strain>
    </source>
</reference>
<proteinExistence type="inferred from homology"/>
<dbReference type="GO" id="GO:0051205">
    <property type="term" value="P:protein insertion into membrane"/>
    <property type="evidence" value="ECO:0007669"/>
    <property type="project" value="UniProtKB-UniRule"/>
</dbReference>
<dbReference type="InterPro" id="IPR002372">
    <property type="entry name" value="PQQ_rpt_dom"/>
</dbReference>
<feature type="domain" description="Pyrrolo-quinoline quinone repeat" evidence="6">
    <location>
        <begin position="129"/>
        <end position="362"/>
    </location>
</feature>
<feature type="chain" id="PRO_5037483851" description="Outer membrane protein assembly factor BamB" evidence="5">
    <location>
        <begin position="25"/>
        <end position="444"/>
    </location>
</feature>
<dbReference type="PROSITE" id="PS51257">
    <property type="entry name" value="PROKAR_LIPOPROTEIN"/>
    <property type="match status" value="1"/>
</dbReference>
<comment type="subcellular location">
    <subcellularLocation>
        <location evidence="4">Cell outer membrane</location>
        <topology evidence="4">Lipid-anchor</topology>
    </subcellularLocation>
</comment>
<dbReference type="Gene3D" id="2.130.10.10">
    <property type="entry name" value="YVTN repeat-like/Quinoprotein amine dehydrogenase"/>
    <property type="match status" value="1"/>
</dbReference>
<evidence type="ECO:0000313" key="7">
    <source>
        <dbReference type="EMBL" id="GHD49784.1"/>
    </source>
</evidence>
<dbReference type="InterPro" id="IPR011047">
    <property type="entry name" value="Quinoprotein_ADH-like_sf"/>
</dbReference>
<dbReference type="InterPro" id="IPR015943">
    <property type="entry name" value="WD40/YVTN_repeat-like_dom_sf"/>
</dbReference>
<keyword evidence="4" id="KW-0564">Palmitate</keyword>
<evidence type="ECO:0000256" key="1">
    <source>
        <dbReference type="ARBA" id="ARBA00022729"/>
    </source>
</evidence>
<evidence type="ECO:0000313" key="8">
    <source>
        <dbReference type="Proteomes" id="UP000630353"/>
    </source>
</evidence>
<dbReference type="InterPro" id="IPR018391">
    <property type="entry name" value="PQQ_b-propeller_rpt"/>
</dbReference>
<keyword evidence="8" id="KW-1185">Reference proteome</keyword>
<comment type="function">
    <text evidence="4">Part of the outer membrane protein assembly complex, which is involved in assembly and insertion of beta-barrel proteins into the outer membrane.</text>
</comment>
<feature type="domain" description="Pyrrolo-quinoline quinone repeat" evidence="6">
    <location>
        <begin position="384"/>
        <end position="443"/>
    </location>
</feature>
<dbReference type="HAMAP" id="MF_00923">
    <property type="entry name" value="OM_assembly_BamB"/>
    <property type="match status" value="1"/>
</dbReference>
<dbReference type="Pfam" id="PF13360">
    <property type="entry name" value="PQQ_2"/>
    <property type="match status" value="2"/>
</dbReference>
<evidence type="ECO:0000259" key="6">
    <source>
        <dbReference type="Pfam" id="PF13360"/>
    </source>
</evidence>
<evidence type="ECO:0000256" key="3">
    <source>
        <dbReference type="ARBA" id="ARBA00023237"/>
    </source>
</evidence>
<accession>A0A919CPD5</accession>
<dbReference type="GO" id="GO:0043165">
    <property type="term" value="P:Gram-negative-bacterium-type cell outer membrane assembly"/>
    <property type="evidence" value="ECO:0007669"/>
    <property type="project" value="UniProtKB-UniRule"/>
</dbReference>
<dbReference type="Proteomes" id="UP000630353">
    <property type="component" value="Unassembled WGS sequence"/>
</dbReference>
<feature type="signal peptide" evidence="5">
    <location>
        <begin position="1"/>
        <end position="24"/>
    </location>
</feature>
<name>A0A919CPD5_9PROT</name>
<dbReference type="InterPro" id="IPR017687">
    <property type="entry name" value="BamB"/>
</dbReference>
<keyword evidence="2 4" id="KW-0472">Membrane</keyword>
<evidence type="ECO:0000256" key="2">
    <source>
        <dbReference type="ARBA" id="ARBA00023136"/>
    </source>
</evidence>
<keyword evidence="4" id="KW-0449">Lipoprotein</keyword>
<dbReference type="PANTHER" id="PTHR34512">
    <property type="entry name" value="CELL SURFACE PROTEIN"/>
    <property type="match status" value="1"/>
</dbReference>
<dbReference type="AlphaFoldDB" id="A0A919CPD5"/>
<dbReference type="SUPFAM" id="SSF50998">
    <property type="entry name" value="Quinoprotein alcohol dehydrogenase-like"/>
    <property type="match status" value="2"/>
</dbReference>
<dbReference type="GO" id="GO:0009279">
    <property type="term" value="C:cell outer membrane"/>
    <property type="evidence" value="ECO:0007669"/>
    <property type="project" value="UniProtKB-SubCell"/>
</dbReference>
<evidence type="ECO:0000256" key="4">
    <source>
        <dbReference type="HAMAP-Rule" id="MF_00923"/>
    </source>
</evidence>
<comment type="caution">
    <text evidence="7">The sequence shown here is derived from an EMBL/GenBank/DDBJ whole genome shotgun (WGS) entry which is preliminary data.</text>
</comment>
<comment type="similarity">
    <text evidence="4">Belongs to the BamB family.</text>
</comment>
<keyword evidence="3 4" id="KW-0998">Cell outer membrane</keyword>
<keyword evidence="1 4" id="KW-0732">Signal</keyword>
<reference evidence="7" key="1">
    <citation type="journal article" date="2014" name="Int. J. Syst. Evol. Microbiol.">
        <title>Complete genome sequence of Corynebacterium casei LMG S-19264T (=DSM 44701T), isolated from a smear-ripened cheese.</title>
        <authorList>
            <consortium name="US DOE Joint Genome Institute (JGI-PGF)"/>
            <person name="Walter F."/>
            <person name="Albersmeier A."/>
            <person name="Kalinowski J."/>
            <person name="Ruckert C."/>
        </authorList>
    </citation>
    <scope>NUCLEOTIDE SEQUENCE</scope>
    <source>
        <strain evidence="7">KCTC 42651</strain>
    </source>
</reference>
<gene>
    <name evidence="4 7" type="primary">bamB</name>
    <name evidence="7" type="ORF">GCM10017083_22510</name>
</gene>
<evidence type="ECO:0000256" key="5">
    <source>
        <dbReference type="SAM" id="SignalP"/>
    </source>
</evidence>
<sequence length="444" mass="46957">MRPIARRLPAAAALLALMALSACGGNGFFGEDAEVPLPGNRISILTTDDLIKADTEFESVPVVLPPPYRNPGWPQSGGSAAKNPGHLAAGDALGEAWSASIGDGGDDEQSLLAQPIVAGGRIYVLDSAAELRALDPRDGRTLWTRDLNPGDDDAVFAGGIAADGDRIYAATGVGEAMALSAADGREIWRVRLSGPVRGAPTVANGQMYVVTIENRTIALSTDDGQRLWEHQGINEVAALLGGAAPAVEGSTVLTPYSSGELYALLAENGRVVWVENLASIRTLSAIARLADIRGNPVIDRDLAFAVSHAGRMAAIDLRTGARVWERPVGSVHMPWVAGDFLFVTGLNGEVVAMSRRDGRVRWVHRLPPFEDMEDRKGPIQYTGPVLVGDRLLVGSSEGFVYAISPYTGELLGHIEIGDPVYVSPVVADGTVYILGNDGTLHAYR</sequence>
<dbReference type="SMART" id="SM00564">
    <property type="entry name" value="PQQ"/>
    <property type="match status" value="7"/>
</dbReference>
<dbReference type="PANTHER" id="PTHR34512:SF30">
    <property type="entry name" value="OUTER MEMBRANE PROTEIN ASSEMBLY FACTOR BAMB"/>
    <property type="match status" value="1"/>
</dbReference>